<evidence type="ECO:0000313" key="2">
    <source>
        <dbReference type="EMBL" id="RXJ57563.1"/>
    </source>
</evidence>
<proteinExistence type="predicted"/>
<reference evidence="2 3" key="1">
    <citation type="submission" date="2017-10" db="EMBL/GenBank/DDBJ databases">
        <title>Genomics of the genus Arcobacter.</title>
        <authorList>
            <person name="Perez-Cataluna A."/>
            <person name="Figueras M.J."/>
        </authorList>
    </citation>
    <scope>NUCLEOTIDE SEQUENCE [LARGE SCALE GENOMIC DNA]</scope>
    <source>
        <strain evidence="2 3">CECT 8987</strain>
    </source>
</reference>
<dbReference type="Proteomes" id="UP000290657">
    <property type="component" value="Unassembled WGS sequence"/>
</dbReference>
<feature type="transmembrane region" description="Helical" evidence="1">
    <location>
        <begin position="123"/>
        <end position="144"/>
    </location>
</feature>
<comment type="caution">
    <text evidence="2">The sequence shown here is derived from an EMBL/GenBank/DDBJ whole genome shotgun (WGS) entry which is preliminary data.</text>
</comment>
<dbReference type="AlphaFoldDB" id="A0A4Q0XTS7"/>
<gene>
    <name evidence="2" type="ORF">CRV04_07055</name>
</gene>
<keyword evidence="3" id="KW-1185">Reference proteome</keyword>
<feature type="transmembrane region" description="Helical" evidence="1">
    <location>
        <begin position="62"/>
        <end position="80"/>
    </location>
</feature>
<protein>
    <submittedName>
        <fullName evidence="2">Uncharacterized protein</fullName>
    </submittedName>
</protein>
<feature type="transmembrane region" description="Helical" evidence="1">
    <location>
        <begin position="87"/>
        <end position="103"/>
    </location>
</feature>
<name>A0A4Q0XTS7_9BACT</name>
<organism evidence="2 3">
    <name type="scientific">Candidatus Marinarcus aquaticus</name>
    <dbReference type="NCBI Taxonomy" id="2044504"/>
    <lineage>
        <taxon>Bacteria</taxon>
        <taxon>Pseudomonadati</taxon>
        <taxon>Campylobacterota</taxon>
        <taxon>Epsilonproteobacteria</taxon>
        <taxon>Campylobacterales</taxon>
        <taxon>Arcobacteraceae</taxon>
        <taxon>Candidatus Marinarcus</taxon>
    </lineage>
</organism>
<accession>A0A4Q0XTS7</accession>
<keyword evidence="1" id="KW-1133">Transmembrane helix</keyword>
<dbReference type="EMBL" id="PDKN01000004">
    <property type="protein sequence ID" value="RXJ57563.1"/>
    <property type="molecule type" value="Genomic_DNA"/>
</dbReference>
<keyword evidence="1" id="KW-0812">Transmembrane</keyword>
<keyword evidence="1" id="KW-0472">Membrane</keyword>
<feature type="transmembrane region" description="Helical" evidence="1">
    <location>
        <begin position="21"/>
        <end position="42"/>
    </location>
</feature>
<dbReference type="RefSeq" id="WP_128996134.1">
    <property type="nucleotide sequence ID" value="NZ_PDKN01000004.1"/>
</dbReference>
<dbReference type="OrthoDB" id="5347178at2"/>
<evidence type="ECO:0000313" key="3">
    <source>
        <dbReference type="Proteomes" id="UP000290657"/>
    </source>
</evidence>
<evidence type="ECO:0000256" key="1">
    <source>
        <dbReference type="SAM" id="Phobius"/>
    </source>
</evidence>
<sequence length="156" mass="18472">MSKLKKLRHGFDKITSNHAQNWQLVIFWIIIFEIFATIFEYLFIGTGSVYIDKTDDTVAKELFAGLYFTIFIWGCVYNFIFWNLTTLLWLFLFGVTGLYFVITDDLTFNMMIHNLFPIHYLQAGFSIALMVELFFKLIITYLIYQLVVALRNKNQD</sequence>